<sequence>MGKQQCRSEGEAEIAKKNQLKLGPKNDAEANESRSLGKGLDLNIHHPHRVQDNGTTHVSVMSLLQAVNQPLETYMKHNGLTSLISEQQASSGSQALAQGSLGCTPTVHEDEPQGTDNHDNSSYNI</sequence>
<accession>A0A699HMD7</accession>
<feature type="region of interest" description="Disordered" evidence="1">
    <location>
        <begin position="85"/>
        <end position="125"/>
    </location>
</feature>
<proteinExistence type="predicted"/>
<feature type="compositionally biased region" description="Low complexity" evidence="1">
    <location>
        <begin position="87"/>
        <end position="102"/>
    </location>
</feature>
<evidence type="ECO:0000313" key="2">
    <source>
        <dbReference type="EMBL" id="GEY24704.1"/>
    </source>
</evidence>
<protein>
    <submittedName>
        <fullName evidence="2">B3 domain-containing transcription repressor VAL2-like isoform X1</fullName>
    </submittedName>
</protein>
<dbReference type="EMBL" id="BKCJ010163064">
    <property type="protein sequence ID" value="GEY24704.1"/>
    <property type="molecule type" value="Genomic_DNA"/>
</dbReference>
<feature type="region of interest" description="Disordered" evidence="1">
    <location>
        <begin position="1"/>
        <end position="44"/>
    </location>
</feature>
<feature type="compositionally biased region" description="Basic and acidic residues" evidence="1">
    <location>
        <begin position="107"/>
        <end position="119"/>
    </location>
</feature>
<organism evidence="2">
    <name type="scientific">Tanacetum cinerariifolium</name>
    <name type="common">Dalmatian daisy</name>
    <name type="synonym">Chrysanthemum cinerariifolium</name>
    <dbReference type="NCBI Taxonomy" id="118510"/>
    <lineage>
        <taxon>Eukaryota</taxon>
        <taxon>Viridiplantae</taxon>
        <taxon>Streptophyta</taxon>
        <taxon>Embryophyta</taxon>
        <taxon>Tracheophyta</taxon>
        <taxon>Spermatophyta</taxon>
        <taxon>Magnoliopsida</taxon>
        <taxon>eudicotyledons</taxon>
        <taxon>Gunneridae</taxon>
        <taxon>Pentapetalae</taxon>
        <taxon>asterids</taxon>
        <taxon>campanulids</taxon>
        <taxon>Asterales</taxon>
        <taxon>Asteraceae</taxon>
        <taxon>Asteroideae</taxon>
        <taxon>Anthemideae</taxon>
        <taxon>Anthemidinae</taxon>
        <taxon>Tanacetum</taxon>
    </lineage>
</organism>
<feature type="compositionally biased region" description="Basic and acidic residues" evidence="1">
    <location>
        <begin position="1"/>
        <end position="16"/>
    </location>
</feature>
<gene>
    <name evidence="2" type="ORF">Tci_396678</name>
</gene>
<evidence type="ECO:0000256" key="1">
    <source>
        <dbReference type="SAM" id="MobiDB-lite"/>
    </source>
</evidence>
<reference evidence="2" key="1">
    <citation type="journal article" date="2019" name="Sci. Rep.">
        <title>Draft genome of Tanacetum cinerariifolium, the natural source of mosquito coil.</title>
        <authorList>
            <person name="Yamashiro T."/>
            <person name="Shiraishi A."/>
            <person name="Satake H."/>
            <person name="Nakayama K."/>
        </authorList>
    </citation>
    <scope>NUCLEOTIDE SEQUENCE</scope>
</reference>
<comment type="caution">
    <text evidence="2">The sequence shown here is derived from an EMBL/GenBank/DDBJ whole genome shotgun (WGS) entry which is preliminary data.</text>
</comment>
<dbReference type="AlphaFoldDB" id="A0A699HMD7"/>
<name>A0A699HMD7_TANCI</name>